<proteinExistence type="predicted"/>
<evidence type="ECO:0000313" key="2">
    <source>
        <dbReference type="Proteomes" id="UP001303373"/>
    </source>
</evidence>
<organism evidence="1 2">
    <name type="scientific">Acrodontium crateriforme</name>
    <dbReference type="NCBI Taxonomy" id="150365"/>
    <lineage>
        <taxon>Eukaryota</taxon>
        <taxon>Fungi</taxon>
        <taxon>Dikarya</taxon>
        <taxon>Ascomycota</taxon>
        <taxon>Pezizomycotina</taxon>
        <taxon>Dothideomycetes</taxon>
        <taxon>Dothideomycetidae</taxon>
        <taxon>Mycosphaerellales</taxon>
        <taxon>Teratosphaeriaceae</taxon>
        <taxon>Acrodontium</taxon>
    </lineage>
</organism>
<sequence>MEAVVGSLATGILATADKLINLIEELRQMQFLTKKILSDHQILVAAVLEFDADIASENDRFCSPVDKAQFDALFTERYGANGERLFWRATNSKCTPLHQVEMLSNSLDRIVNAQRRDPKRDWVSNAMNPAATLLEDHGWRISQFEPRSGLLCEYSTSPFESNWAVQAIYDRERLDPNNNKPGEPHISCLLAHDVPMTGKYKDCVPRGELLSILRLMVERALDTTWQDCAVLPVFVYSFSADYVRITQAHFDGKRLQLRRTEPVSIVGSNWQETVKMLLRWILAQPRLPAQQKALVVPRIRTSKSNASLDSRADSFVH</sequence>
<accession>A0AAQ3M4B0</accession>
<evidence type="ECO:0000313" key="1">
    <source>
        <dbReference type="EMBL" id="WPH01060.1"/>
    </source>
</evidence>
<dbReference type="AlphaFoldDB" id="A0AAQ3M4B0"/>
<protein>
    <submittedName>
        <fullName evidence="1">Uncharacterized protein</fullName>
    </submittedName>
</protein>
<dbReference type="Proteomes" id="UP001303373">
    <property type="component" value="Chromosome 5"/>
</dbReference>
<dbReference type="EMBL" id="CP138584">
    <property type="protein sequence ID" value="WPH01060.1"/>
    <property type="molecule type" value="Genomic_DNA"/>
</dbReference>
<name>A0AAQ3M4B0_9PEZI</name>
<gene>
    <name evidence="1" type="ORF">R9X50_00389500</name>
</gene>
<keyword evidence="2" id="KW-1185">Reference proteome</keyword>
<reference evidence="1 2" key="1">
    <citation type="submission" date="2023-11" db="EMBL/GenBank/DDBJ databases">
        <title>An acidophilic fungus is an integral part of prey digestion in a carnivorous sundew plant.</title>
        <authorList>
            <person name="Tsai I.J."/>
        </authorList>
    </citation>
    <scope>NUCLEOTIDE SEQUENCE [LARGE SCALE GENOMIC DNA]</scope>
    <source>
        <strain evidence="1">169a</strain>
    </source>
</reference>